<reference evidence="3" key="1">
    <citation type="submission" date="2023-08" db="EMBL/GenBank/DDBJ databases">
        <title>A de novo genome assembly of Solanum verrucosum Schlechtendal, a Mexican diploid species geographically isolated from the other diploid A-genome species in potato relatives.</title>
        <authorList>
            <person name="Hosaka K."/>
        </authorList>
    </citation>
    <scope>NUCLEOTIDE SEQUENCE</scope>
    <source>
        <tissue evidence="3">Young leaves</tissue>
    </source>
</reference>
<name>A0AAF0U1B9_SOLVR</name>
<keyword evidence="4" id="KW-1185">Reference proteome</keyword>
<evidence type="ECO:0000256" key="1">
    <source>
        <dbReference type="SAM" id="MobiDB-lite"/>
    </source>
</evidence>
<sequence length="118" mass="13131">MRTGLLSNISRKDLLHHLLVNLHRGTNMSTIVRILRTSKPDLRIRKVVRHKGVLRLMNVLSVVGATQGCVMMTPLVAFKFGQNGHFMREYPKSRQSNGNGGNRAQSSSVAPLDRAASR</sequence>
<gene>
    <name evidence="3" type="ORF">MTR67_030819</name>
</gene>
<proteinExistence type="predicted"/>
<evidence type="ECO:0000313" key="4">
    <source>
        <dbReference type="Proteomes" id="UP001234989"/>
    </source>
</evidence>
<evidence type="ECO:0000256" key="2">
    <source>
        <dbReference type="SAM" id="Phobius"/>
    </source>
</evidence>
<keyword evidence="2" id="KW-0472">Membrane</keyword>
<keyword evidence="2" id="KW-0812">Transmembrane</keyword>
<feature type="transmembrane region" description="Helical" evidence="2">
    <location>
        <begin position="53"/>
        <end position="78"/>
    </location>
</feature>
<accession>A0AAF0U1B9</accession>
<organism evidence="3 4">
    <name type="scientific">Solanum verrucosum</name>
    <dbReference type="NCBI Taxonomy" id="315347"/>
    <lineage>
        <taxon>Eukaryota</taxon>
        <taxon>Viridiplantae</taxon>
        <taxon>Streptophyta</taxon>
        <taxon>Embryophyta</taxon>
        <taxon>Tracheophyta</taxon>
        <taxon>Spermatophyta</taxon>
        <taxon>Magnoliopsida</taxon>
        <taxon>eudicotyledons</taxon>
        <taxon>Gunneridae</taxon>
        <taxon>Pentapetalae</taxon>
        <taxon>asterids</taxon>
        <taxon>lamiids</taxon>
        <taxon>Solanales</taxon>
        <taxon>Solanaceae</taxon>
        <taxon>Solanoideae</taxon>
        <taxon>Solaneae</taxon>
        <taxon>Solanum</taxon>
    </lineage>
</organism>
<feature type="region of interest" description="Disordered" evidence="1">
    <location>
        <begin position="88"/>
        <end position="118"/>
    </location>
</feature>
<feature type="compositionally biased region" description="Polar residues" evidence="1">
    <location>
        <begin position="93"/>
        <end position="109"/>
    </location>
</feature>
<keyword evidence="2" id="KW-1133">Transmembrane helix</keyword>
<dbReference type="EMBL" id="CP133618">
    <property type="protein sequence ID" value="WMV37434.1"/>
    <property type="molecule type" value="Genomic_DNA"/>
</dbReference>
<evidence type="ECO:0000313" key="3">
    <source>
        <dbReference type="EMBL" id="WMV37434.1"/>
    </source>
</evidence>
<protein>
    <submittedName>
        <fullName evidence="3">Uncharacterized protein</fullName>
    </submittedName>
</protein>
<dbReference type="AlphaFoldDB" id="A0AAF0U1B9"/>
<dbReference type="Proteomes" id="UP001234989">
    <property type="component" value="Chromosome 7"/>
</dbReference>